<dbReference type="GeneTree" id="ENSGT01110000271602"/>
<reference evidence="2" key="3">
    <citation type="submission" date="2025-09" db="UniProtKB">
        <authorList>
            <consortium name="Ensembl"/>
        </authorList>
    </citation>
    <scope>IDENTIFICATION</scope>
</reference>
<reference evidence="2" key="2">
    <citation type="submission" date="2025-08" db="UniProtKB">
        <authorList>
            <consortium name="Ensembl"/>
        </authorList>
    </citation>
    <scope>IDENTIFICATION</scope>
</reference>
<dbReference type="Ensembl" id="ENSCSAVT00000008579.1">
    <property type="protein sequence ID" value="ENSCSAVP00000008470.1"/>
    <property type="gene ID" value="ENSCSAVG00000005030.1"/>
</dbReference>
<dbReference type="AlphaFoldDB" id="H2YT10"/>
<dbReference type="InParanoid" id="H2YT10"/>
<keyword evidence="3" id="KW-1185">Reference proteome</keyword>
<dbReference type="HOGENOM" id="CLU_1363116_0_0_1"/>
<feature type="compositionally biased region" description="Basic and acidic residues" evidence="1">
    <location>
        <begin position="70"/>
        <end position="101"/>
    </location>
</feature>
<organism evidence="2 3">
    <name type="scientific">Ciona savignyi</name>
    <name type="common">Pacific transparent sea squirt</name>
    <dbReference type="NCBI Taxonomy" id="51511"/>
    <lineage>
        <taxon>Eukaryota</taxon>
        <taxon>Metazoa</taxon>
        <taxon>Chordata</taxon>
        <taxon>Tunicata</taxon>
        <taxon>Ascidiacea</taxon>
        <taxon>Phlebobranchia</taxon>
        <taxon>Cionidae</taxon>
        <taxon>Ciona</taxon>
    </lineage>
</organism>
<reference evidence="3" key="1">
    <citation type="submission" date="2003-08" db="EMBL/GenBank/DDBJ databases">
        <authorList>
            <person name="Birren B."/>
            <person name="Nusbaum C."/>
            <person name="Abebe A."/>
            <person name="Abouelleil A."/>
            <person name="Adekoya E."/>
            <person name="Ait-zahra M."/>
            <person name="Allen N."/>
            <person name="Allen T."/>
            <person name="An P."/>
            <person name="Anderson M."/>
            <person name="Anderson S."/>
            <person name="Arachchi H."/>
            <person name="Armbruster J."/>
            <person name="Bachantsang P."/>
            <person name="Baldwin J."/>
            <person name="Barry A."/>
            <person name="Bayul T."/>
            <person name="Blitshsteyn B."/>
            <person name="Bloom T."/>
            <person name="Blye J."/>
            <person name="Boguslavskiy L."/>
            <person name="Borowsky M."/>
            <person name="Boukhgalter B."/>
            <person name="Brunache A."/>
            <person name="Butler J."/>
            <person name="Calixte N."/>
            <person name="Calvo S."/>
            <person name="Camarata J."/>
            <person name="Campo K."/>
            <person name="Chang J."/>
            <person name="Cheshatsang Y."/>
            <person name="Citroen M."/>
            <person name="Collymore A."/>
            <person name="Considine T."/>
            <person name="Cook A."/>
            <person name="Cooke P."/>
            <person name="Corum B."/>
            <person name="Cuomo C."/>
            <person name="David R."/>
            <person name="Dawoe T."/>
            <person name="Degray S."/>
            <person name="Dodge S."/>
            <person name="Dooley K."/>
            <person name="Dorje P."/>
            <person name="Dorjee K."/>
            <person name="Dorris L."/>
            <person name="Duffey N."/>
            <person name="Dupes A."/>
            <person name="Elkins T."/>
            <person name="Engels R."/>
            <person name="Erickson J."/>
            <person name="Farina A."/>
            <person name="Faro S."/>
            <person name="Ferreira P."/>
            <person name="Fischer H."/>
            <person name="Fitzgerald M."/>
            <person name="Foley K."/>
            <person name="Gage D."/>
            <person name="Galagan J."/>
            <person name="Gearin G."/>
            <person name="Gnerre S."/>
            <person name="Gnirke A."/>
            <person name="Goyette A."/>
            <person name="Graham J."/>
            <person name="Grandbois E."/>
            <person name="Gyaltsen K."/>
            <person name="Hafez N."/>
            <person name="Hagopian D."/>
            <person name="Hagos B."/>
            <person name="Hall J."/>
            <person name="Hatcher B."/>
            <person name="Heller A."/>
            <person name="Higgins H."/>
            <person name="Honan T."/>
            <person name="Horn A."/>
            <person name="Houde N."/>
            <person name="Hughes L."/>
            <person name="Hulme W."/>
            <person name="Husby E."/>
            <person name="Iliev I."/>
            <person name="Jaffe D."/>
            <person name="Jones C."/>
            <person name="Kamal M."/>
            <person name="Kamat A."/>
            <person name="Kamvysselis M."/>
            <person name="Karlsson E."/>
            <person name="Kells C."/>
            <person name="Kieu A."/>
            <person name="Kisner P."/>
            <person name="Kodira C."/>
            <person name="Kulbokas E."/>
            <person name="Labutti K."/>
            <person name="Lama D."/>
            <person name="Landers T."/>
            <person name="Leger J."/>
            <person name="Levine S."/>
            <person name="Lewis D."/>
            <person name="Lewis T."/>
            <person name="Lindblad-toh K."/>
            <person name="Liu X."/>
            <person name="Lokyitsang T."/>
            <person name="Lokyitsang Y."/>
            <person name="Lucien O."/>
            <person name="Lui A."/>
            <person name="Ma L.J."/>
            <person name="Mabbitt R."/>
            <person name="Macdonald J."/>
            <person name="Maclean C."/>
            <person name="Major J."/>
            <person name="Manning J."/>
            <person name="Marabella R."/>
            <person name="Maru K."/>
            <person name="Matthews C."/>
            <person name="Mauceli E."/>
            <person name="Mccarthy M."/>
            <person name="Mcdonough S."/>
            <person name="Mcghee T."/>
            <person name="Meldrim J."/>
            <person name="Meneus L."/>
            <person name="Mesirov J."/>
            <person name="Mihalev A."/>
            <person name="Mihova T."/>
            <person name="Mikkelsen T."/>
            <person name="Mlenga V."/>
            <person name="Moru K."/>
            <person name="Mozes J."/>
            <person name="Mulrain L."/>
            <person name="Munson G."/>
            <person name="Naylor J."/>
            <person name="Newes C."/>
            <person name="Nguyen C."/>
            <person name="Nguyen N."/>
            <person name="Nguyen T."/>
            <person name="Nicol R."/>
            <person name="Nielsen C."/>
            <person name="Nizzari M."/>
            <person name="Norbu C."/>
            <person name="Norbu N."/>
            <person name="O'donnell P."/>
            <person name="Okoawo O."/>
            <person name="O'leary S."/>
            <person name="Omotosho B."/>
            <person name="O'neill K."/>
            <person name="Osman S."/>
            <person name="Parker S."/>
            <person name="Perrin D."/>
            <person name="Phunkhang P."/>
            <person name="Piqani B."/>
            <person name="Purcell S."/>
            <person name="Rachupka T."/>
            <person name="Ramasamy U."/>
            <person name="Rameau R."/>
            <person name="Ray V."/>
            <person name="Raymond C."/>
            <person name="Retta R."/>
            <person name="Richardson S."/>
            <person name="Rise C."/>
            <person name="Rodriguez J."/>
            <person name="Rogers J."/>
            <person name="Rogov P."/>
            <person name="Rutman M."/>
            <person name="Schupbach R."/>
            <person name="Seaman C."/>
            <person name="Settipalli S."/>
            <person name="Sharpe T."/>
            <person name="Sheridan J."/>
            <person name="Sherpa N."/>
            <person name="Shi J."/>
            <person name="Smirnov S."/>
            <person name="Smith C."/>
            <person name="Sougnez C."/>
            <person name="Spencer B."/>
            <person name="Stalker J."/>
            <person name="Stange-thomann N."/>
            <person name="Stavropoulos S."/>
            <person name="Stetson K."/>
            <person name="Stone C."/>
            <person name="Stone S."/>
            <person name="Stubbs M."/>
            <person name="Talamas J."/>
            <person name="Tchuinga P."/>
            <person name="Tenzing P."/>
            <person name="Tesfaye S."/>
            <person name="Theodore J."/>
            <person name="Thoulutsang Y."/>
            <person name="Topham K."/>
            <person name="Towey S."/>
            <person name="Tsamla T."/>
            <person name="Tsomo N."/>
            <person name="Vallee D."/>
            <person name="Vassiliev H."/>
            <person name="Venkataraman V."/>
            <person name="Vinson J."/>
            <person name="Vo A."/>
            <person name="Wade C."/>
            <person name="Wang S."/>
            <person name="Wangchuk T."/>
            <person name="Wangdi T."/>
            <person name="Whittaker C."/>
            <person name="Wilkinson J."/>
            <person name="Wu Y."/>
            <person name="Wyman D."/>
            <person name="Yadav S."/>
            <person name="Yang S."/>
            <person name="Yang X."/>
            <person name="Yeager S."/>
            <person name="Yee E."/>
            <person name="Young G."/>
            <person name="Zainoun J."/>
            <person name="Zembeck L."/>
            <person name="Zimmer A."/>
            <person name="Zody M."/>
            <person name="Lander E."/>
        </authorList>
    </citation>
    <scope>NUCLEOTIDE SEQUENCE [LARGE SCALE GENOMIC DNA]</scope>
</reference>
<name>H2YT10_CIOSA</name>
<evidence type="ECO:0000313" key="2">
    <source>
        <dbReference type="Ensembl" id="ENSCSAVP00000008470.1"/>
    </source>
</evidence>
<feature type="region of interest" description="Disordered" evidence="1">
    <location>
        <begin position="27"/>
        <end position="150"/>
    </location>
</feature>
<accession>H2YT10</accession>
<proteinExistence type="predicted"/>
<feature type="region of interest" description="Disordered" evidence="1">
    <location>
        <begin position="176"/>
        <end position="201"/>
    </location>
</feature>
<sequence length="201" mass="22314">LPYFAAAPYPQVFDSRPAYRLPPFGVPGLQPGTPIFPTQQQWGPQHAALSKHSPVPVKPSIERPPSAPRSPREEHAQRGRTESKGRESFIHSSSKERRVREVPPIPRKLSRSPDPKPVSRTPLEKQSRSHTPTSNPDRAPSPPTQRHLHTHHHIHEGVPPYHPIIPQHYGYPGPIPAAPGIPASSDAMATGYPAQFPQKRE</sequence>
<dbReference type="Proteomes" id="UP000007875">
    <property type="component" value="Unassembled WGS sequence"/>
</dbReference>
<evidence type="ECO:0000313" key="3">
    <source>
        <dbReference type="Proteomes" id="UP000007875"/>
    </source>
</evidence>
<evidence type="ECO:0000256" key="1">
    <source>
        <dbReference type="SAM" id="MobiDB-lite"/>
    </source>
</evidence>
<protein>
    <submittedName>
        <fullName evidence="2">Uncharacterized protein</fullName>
    </submittedName>
</protein>